<dbReference type="NCBIfam" id="TIGR00082">
    <property type="entry name" value="rbfA"/>
    <property type="match status" value="1"/>
</dbReference>
<gene>
    <name evidence="3" type="primary">MCYN0307</name>
    <name evidence="2" type="synonym">rbfA</name>
    <name evidence="3" type="ORF">NCTC10112_00579</name>
</gene>
<protein>
    <recommendedName>
        <fullName evidence="2">Ribosome-binding factor A</fullName>
    </recommendedName>
</protein>
<dbReference type="AlphaFoldDB" id="A0A448ZXY5"/>
<organism evidence="3 4">
    <name type="scientific">Metamycoplasma orale</name>
    <name type="common">Mycoplasma orale</name>
    <dbReference type="NCBI Taxonomy" id="2121"/>
    <lineage>
        <taxon>Bacteria</taxon>
        <taxon>Bacillati</taxon>
        <taxon>Mycoplasmatota</taxon>
        <taxon>Mycoplasmoidales</taxon>
        <taxon>Metamycoplasmataceae</taxon>
        <taxon>Metamycoplasma</taxon>
    </lineage>
</organism>
<dbReference type="Proteomes" id="UP000290482">
    <property type="component" value="Chromosome"/>
</dbReference>
<dbReference type="SUPFAM" id="SSF89919">
    <property type="entry name" value="Ribosome-binding factor A, RbfA"/>
    <property type="match status" value="1"/>
</dbReference>
<dbReference type="GO" id="GO:0043024">
    <property type="term" value="F:ribosomal small subunit binding"/>
    <property type="evidence" value="ECO:0007669"/>
    <property type="project" value="TreeGrafter"/>
</dbReference>
<comment type="similarity">
    <text evidence="2">Belongs to the RbfA family.</text>
</comment>
<dbReference type="PANTHER" id="PTHR33515:SF1">
    <property type="entry name" value="RIBOSOME-BINDING FACTOR A, CHLOROPLASTIC-RELATED"/>
    <property type="match status" value="1"/>
</dbReference>
<accession>A0A448ZXY5</accession>
<keyword evidence="2" id="KW-0963">Cytoplasm</keyword>
<dbReference type="PANTHER" id="PTHR33515">
    <property type="entry name" value="RIBOSOME-BINDING FACTOR A, CHLOROPLASTIC-RELATED"/>
    <property type="match status" value="1"/>
</dbReference>
<keyword evidence="1 2" id="KW-0690">Ribosome biogenesis</keyword>
<keyword evidence="4" id="KW-1185">Reference proteome</keyword>
<dbReference type="InterPro" id="IPR000238">
    <property type="entry name" value="RbfA"/>
</dbReference>
<proteinExistence type="inferred from homology"/>
<dbReference type="KEGG" id="mob:NCTC10112_00579"/>
<evidence type="ECO:0000313" key="4">
    <source>
        <dbReference type="Proteomes" id="UP000290482"/>
    </source>
</evidence>
<comment type="subcellular location">
    <subcellularLocation>
        <location evidence="2">Cytoplasm</location>
    </subcellularLocation>
</comment>
<dbReference type="HAMAP" id="MF_00003">
    <property type="entry name" value="RbfA"/>
    <property type="match status" value="1"/>
</dbReference>
<dbReference type="GO" id="GO:0030490">
    <property type="term" value="P:maturation of SSU-rRNA"/>
    <property type="evidence" value="ECO:0007669"/>
    <property type="project" value="UniProtKB-UniRule"/>
</dbReference>
<dbReference type="EMBL" id="LR214940">
    <property type="protein sequence ID" value="VEU55983.1"/>
    <property type="molecule type" value="Genomic_DNA"/>
</dbReference>
<comment type="function">
    <text evidence="2">One of several proteins that assist in the late maturation steps of the functional core of the 30S ribosomal subunit. Associates with free 30S ribosomal subunits (but not with 30S subunits that are part of 70S ribosomes or polysomes). Required for efficient processing of 16S rRNA. May interact with the 5'-terminal helix region of 16S rRNA.</text>
</comment>
<dbReference type="Pfam" id="PF02033">
    <property type="entry name" value="RBFA"/>
    <property type="match status" value="1"/>
</dbReference>
<dbReference type="OrthoDB" id="384689at2"/>
<evidence type="ECO:0000313" key="3">
    <source>
        <dbReference type="EMBL" id="VEU55983.1"/>
    </source>
</evidence>
<comment type="subunit">
    <text evidence="2">Monomer. Binds 30S ribosomal subunits, but not 50S ribosomal subunits or 70S ribosomes.</text>
</comment>
<evidence type="ECO:0000256" key="2">
    <source>
        <dbReference type="HAMAP-Rule" id="MF_00003"/>
    </source>
</evidence>
<evidence type="ECO:0000256" key="1">
    <source>
        <dbReference type="ARBA" id="ARBA00022517"/>
    </source>
</evidence>
<name>A0A448ZXY5_METOS</name>
<dbReference type="GO" id="GO:0005829">
    <property type="term" value="C:cytosol"/>
    <property type="evidence" value="ECO:0007669"/>
    <property type="project" value="TreeGrafter"/>
</dbReference>
<dbReference type="InterPro" id="IPR015946">
    <property type="entry name" value="KH_dom-like_a/b"/>
</dbReference>
<reference evidence="3 4" key="1">
    <citation type="submission" date="2019-01" db="EMBL/GenBank/DDBJ databases">
        <authorList>
            <consortium name="Pathogen Informatics"/>
        </authorList>
    </citation>
    <scope>NUCLEOTIDE SEQUENCE [LARGE SCALE GENOMIC DNA]</scope>
    <source>
        <strain evidence="3 4">NCTC10112</strain>
    </source>
</reference>
<dbReference type="RefSeq" id="WP_022935757.1">
    <property type="nucleotide sequence ID" value="NZ_LR214940.1"/>
</dbReference>
<dbReference type="InterPro" id="IPR023799">
    <property type="entry name" value="RbfA_dom_sf"/>
</dbReference>
<sequence>MTNDINHARKTSLLLKLIGDSFYELQDFNVTNVAINDVTLTLDGSYAKVYVTFFKDKARYLEKLQKMSPFIRSVVARNWNYKKLPELEFIIDTVEPEASRIEKILKDIKD</sequence>
<dbReference type="Gene3D" id="3.30.300.20">
    <property type="match status" value="1"/>
</dbReference>